<evidence type="ECO:0000313" key="3">
    <source>
        <dbReference type="WBParaSite" id="nRc.2.0.1.t23020-RA"/>
    </source>
</evidence>
<accession>A0A915JB61</accession>
<evidence type="ECO:0000313" key="2">
    <source>
        <dbReference type="Proteomes" id="UP000887565"/>
    </source>
</evidence>
<feature type="region of interest" description="Disordered" evidence="1">
    <location>
        <begin position="46"/>
        <end position="88"/>
    </location>
</feature>
<feature type="region of interest" description="Disordered" evidence="1">
    <location>
        <begin position="193"/>
        <end position="212"/>
    </location>
</feature>
<feature type="region of interest" description="Disordered" evidence="1">
    <location>
        <begin position="1"/>
        <end position="34"/>
    </location>
</feature>
<dbReference type="Proteomes" id="UP000887565">
    <property type="component" value="Unplaced"/>
</dbReference>
<feature type="compositionally biased region" description="Basic residues" evidence="1">
    <location>
        <begin position="50"/>
        <end position="75"/>
    </location>
</feature>
<dbReference type="AlphaFoldDB" id="A0A915JB61"/>
<organism evidence="2 3">
    <name type="scientific">Romanomermis culicivorax</name>
    <name type="common">Nematode worm</name>
    <dbReference type="NCBI Taxonomy" id="13658"/>
    <lineage>
        <taxon>Eukaryota</taxon>
        <taxon>Metazoa</taxon>
        <taxon>Ecdysozoa</taxon>
        <taxon>Nematoda</taxon>
        <taxon>Enoplea</taxon>
        <taxon>Dorylaimia</taxon>
        <taxon>Mermithida</taxon>
        <taxon>Mermithoidea</taxon>
        <taxon>Mermithidae</taxon>
        <taxon>Romanomermis</taxon>
    </lineage>
</organism>
<reference evidence="3" key="1">
    <citation type="submission" date="2022-11" db="UniProtKB">
        <authorList>
            <consortium name="WormBaseParasite"/>
        </authorList>
    </citation>
    <scope>IDENTIFICATION</scope>
</reference>
<dbReference type="WBParaSite" id="nRc.2.0.1.t23020-RA">
    <property type="protein sequence ID" value="nRc.2.0.1.t23020-RA"/>
    <property type="gene ID" value="nRc.2.0.1.g23020"/>
</dbReference>
<proteinExistence type="predicted"/>
<protein>
    <submittedName>
        <fullName evidence="3">Uncharacterized protein</fullName>
    </submittedName>
</protein>
<feature type="compositionally biased region" description="Low complexity" evidence="1">
    <location>
        <begin position="22"/>
        <end position="34"/>
    </location>
</feature>
<keyword evidence="2" id="KW-1185">Reference proteome</keyword>
<sequence>MSSTKGDTTVKNQEKVPQQNGSQSISSDRSSVSRYSATTIKKLLEDVLQKRSRKHSRISSRHSCSHSHSRSRSRSISRSCSATHRKKCSAMPEKIGRLPPYCMGSSELKWKNDLDRRQFEFNEQILDSLHSTLKSLEQGAMSQAVTLVESSIKDLLQRQKLIEISESTAYDNDKDVLADNSADGHCMRLAESQVQKPKKNTGSTKPSSFFGFAGQSSRPPLGGWCGSNFPGGQYHRNYCANRPSASSNIGARGCQKCGALDHWVA</sequence>
<feature type="compositionally biased region" description="Polar residues" evidence="1">
    <location>
        <begin position="1"/>
        <end position="21"/>
    </location>
</feature>
<evidence type="ECO:0000256" key="1">
    <source>
        <dbReference type="SAM" id="MobiDB-lite"/>
    </source>
</evidence>
<feature type="compositionally biased region" description="Polar residues" evidence="1">
    <location>
        <begin position="193"/>
        <end position="207"/>
    </location>
</feature>
<name>A0A915JB61_ROMCU</name>